<feature type="region of interest" description="Disordered" evidence="9">
    <location>
        <begin position="520"/>
        <end position="542"/>
    </location>
</feature>
<name>A0A183C2C6_GLOPA</name>
<dbReference type="InterPro" id="IPR050510">
    <property type="entry name" value="Cation_transp_ATPase_P-type"/>
</dbReference>
<reference evidence="13" key="2">
    <citation type="submission" date="2016-06" db="UniProtKB">
        <authorList>
            <consortium name="WormBaseParasite"/>
        </authorList>
    </citation>
    <scope>IDENTIFICATION</scope>
</reference>
<dbReference type="Gene3D" id="2.70.150.10">
    <property type="entry name" value="Calcium-transporting ATPase, cytoplasmic transduction domain A"/>
    <property type="match status" value="1"/>
</dbReference>
<evidence type="ECO:0000256" key="3">
    <source>
        <dbReference type="ARBA" id="ARBA00022692"/>
    </source>
</evidence>
<dbReference type="GO" id="GO:0005391">
    <property type="term" value="F:P-type sodium:potassium-exchanging transporter activity"/>
    <property type="evidence" value="ECO:0007669"/>
    <property type="project" value="TreeGrafter"/>
</dbReference>
<keyword evidence="3 10" id="KW-0812">Transmembrane</keyword>
<sequence length="1085" mass="120720">MVKKKTAGASDGATGSSPLHCGGVQAIQCVGFGRKKVWPAKDAAESRLRDSLSSSYVEHHLALDELRDVHPDSFIDVNSPEKSDGLSSEEAKKRLLDGGANVLAPPKRISNLKLFAKQFLYKFWLLLMGAALCTIFAYFIHLYHGTDELLNLYCAFILIVIVVVMSFMSFWQERKAIQVLYDLALHMPSNISAILTFKLIHSPFFYCSVIRDCEEKSLQADKLVVGDVIIIRSGQQVPADIRILQSNGVKIEASAITGEPQPVDYTHEPAAAHISLFDARNVALRGCYCTEGEAVGLVIRTGKYTMLGNFTHLQSTVKLTETLLQKEIAKFVQFISIIALSMGVIFFLIGCIVTKVANVPQGLPAMLISQMAIIARRLAKKNLDVIDELGAATVIAADKTGTLTQNLMILTDMWYNRRYFSGGPCELNKTHIKMLKHSAQRKELEKPLPELLSVMCMCNKAHFERTRRSLRRVSTQRALERELREFKIASRQTKTFTVVNQSGHESVCVPSNNNLSQMEASMTGDGQIDDPERWPTPRKRTNDLIGSPSEVALLRYVEVVASVEGIRNRYKICVEIPFNSVRRWQLVVVRCLANISGQSQPKDTIKTGLKFGEFLTPSSSFERSFDEKAAKKEADTAGESEFVVMIKGAPEVILSRCSEVAMADGLQLITEEFRNECQIAWDHFGSEGRRVFAFAKKSFRASQDTKFTAQSDNYPQEGLIFLGMAAIMDPPRNETAAAIQQCKDAGIKVFMITGDHPTAASAVASQIGLFGQQNDTVKSRGNHQVKLSLDLSTKVDWAIVLGESLAQMSPGEWDRLLAHRYIVFARTTPEQKLLIVEECQRRGETVAVTGGGVNDAPALAKANIGIAMGVNGSDIARRAADIVLTDDNFASIVKGIEEGRLLFDNLRLSIAYTLAHLWPEVCPIILNFTLGMPLGLEPLQILSIDLASELPPAVSLAYESPERDIMKIPPRNRNAELVSSRLLLYSYLFSGTFITLGCIGSYNRRYFSVHGELKQAHIKMLKHSAQRKELEKPLPELLSVMCMCNKAHFERTRRSLRRVSTQRALERELREFKIASRQTKTFTVV</sequence>
<dbReference type="InterPro" id="IPR001757">
    <property type="entry name" value="P_typ_ATPase"/>
</dbReference>
<dbReference type="Pfam" id="PF00122">
    <property type="entry name" value="E1-E2_ATPase"/>
    <property type="match status" value="1"/>
</dbReference>
<dbReference type="GO" id="GO:0030007">
    <property type="term" value="P:intracellular potassium ion homeostasis"/>
    <property type="evidence" value="ECO:0007669"/>
    <property type="project" value="TreeGrafter"/>
</dbReference>
<dbReference type="SUPFAM" id="SSF56784">
    <property type="entry name" value="HAD-like"/>
    <property type="match status" value="1"/>
</dbReference>
<dbReference type="NCBIfam" id="TIGR01494">
    <property type="entry name" value="ATPase_P-type"/>
    <property type="match status" value="2"/>
</dbReference>
<dbReference type="Gene3D" id="1.20.1110.10">
    <property type="entry name" value="Calcium-transporting ATPase, transmembrane domain"/>
    <property type="match status" value="2"/>
</dbReference>
<evidence type="ECO:0000256" key="8">
    <source>
        <dbReference type="ARBA" id="ARBA00023136"/>
    </source>
</evidence>
<dbReference type="InterPro" id="IPR036412">
    <property type="entry name" value="HAD-like_sf"/>
</dbReference>
<evidence type="ECO:0000259" key="11">
    <source>
        <dbReference type="SMART" id="SM00831"/>
    </source>
</evidence>
<feature type="transmembrane region" description="Helical" evidence="10">
    <location>
        <begin position="150"/>
        <end position="171"/>
    </location>
</feature>
<dbReference type="SUPFAM" id="SSF81660">
    <property type="entry name" value="Metal cation-transporting ATPase, ATP-binding domain N"/>
    <property type="match status" value="1"/>
</dbReference>
<keyword evidence="6" id="KW-1278">Translocase</keyword>
<evidence type="ECO:0000256" key="1">
    <source>
        <dbReference type="ARBA" id="ARBA00004651"/>
    </source>
</evidence>
<dbReference type="PRINTS" id="PR00119">
    <property type="entry name" value="CATATPASE"/>
</dbReference>
<accession>A0A183C2C6</accession>
<dbReference type="InterPro" id="IPR004014">
    <property type="entry name" value="ATPase_P-typ_cation-transptr_N"/>
</dbReference>
<evidence type="ECO:0000256" key="2">
    <source>
        <dbReference type="ARBA" id="ARBA00022475"/>
    </source>
</evidence>
<dbReference type="SMART" id="SM00831">
    <property type="entry name" value="Cation_ATPase_N"/>
    <property type="match status" value="1"/>
</dbReference>
<dbReference type="GO" id="GO:0005524">
    <property type="term" value="F:ATP binding"/>
    <property type="evidence" value="ECO:0007669"/>
    <property type="project" value="UniProtKB-KW"/>
</dbReference>
<dbReference type="Proteomes" id="UP000050741">
    <property type="component" value="Unassembled WGS sequence"/>
</dbReference>
<dbReference type="GO" id="GO:0016887">
    <property type="term" value="F:ATP hydrolysis activity"/>
    <property type="evidence" value="ECO:0007669"/>
    <property type="project" value="InterPro"/>
</dbReference>
<dbReference type="InterPro" id="IPR006068">
    <property type="entry name" value="ATPase_P-typ_cation-transptr_C"/>
</dbReference>
<comment type="subcellular location">
    <subcellularLocation>
        <location evidence="1">Cell membrane</location>
        <topology evidence="1">Multi-pass membrane protein</topology>
    </subcellularLocation>
</comment>
<dbReference type="InterPro" id="IPR059000">
    <property type="entry name" value="ATPase_P-type_domA"/>
</dbReference>
<dbReference type="WBParaSite" id="GPLIN_000702000">
    <property type="protein sequence ID" value="GPLIN_000702000"/>
    <property type="gene ID" value="GPLIN_000702000"/>
</dbReference>
<keyword evidence="12" id="KW-1185">Reference proteome</keyword>
<dbReference type="FunFam" id="3.40.50.1000:FF:000083">
    <property type="entry name" value="Sodium/potassium-transporting ATPase subunit alpha"/>
    <property type="match status" value="1"/>
</dbReference>
<dbReference type="PANTHER" id="PTHR43294:SF21">
    <property type="entry name" value="CATION TRANSPORTING ATPASE"/>
    <property type="match status" value="1"/>
</dbReference>
<evidence type="ECO:0000313" key="12">
    <source>
        <dbReference type="Proteomes" id="UP000050741"/>
    </source>
</evidence>
<keyword evidence="7 10" id="KW-1133">Transmembrane helix</keyword>
<evidence type="ECO:0000256" key="7">
    <source>
        <dbReference type="ARBA" id="ARBA00022989"/>
    </source>
</evidence>
<dbReference type="Pfam" id="PF00689">
    <property type="entry name" value="Cation_ATPase_C"/>
    <property type="match status" value="1"/>
</dbReference>
<dbReference type="InterPro" id="IPR018303">
    <property type="entry name" value="ATPase_P-typ_P_site"/>
</dbReference>
<dbReference type="SUPFAM" id="SSF81653">
    <property type="entry name" value="Calcium ATPase, transduction domain A"/>
    <property type="match status" value="1"/>
</dbReference>
<dbReference type="Gene3D" id="3.40.1110.10">
    <property type="entry name" value="Calcium-transporting ATPase, cytoplasmic domain N"/>
    <property type="match status" value="1"/>
</dbReference>
<dbReference type="PROSITE" id="PS00154">
    <property type="entry name" value="ATPASE_E1_E2"/>
    <property type="match status" value="1"/>
</dbReference>
<keyword evidence="8 10" id="KW-0472">Membrane</keyword>
<dbReference type="Pfam" id="PF00690">
    <property type="entry name" value="Cation_ATPase_N"/>
    <property type="match status" value="1"/>
</dbReference>
<dbReference type="GO" id="GO:1902600">
    <property type="term" value="P:proton transmembrane transport"/>
    <property type="evidence" value="ECO:0007669"/>
    <property type="project" value="TreeGrafter"/>
</dbReference>
<feature type="transmembrane region" description="Helical" evidence="10">
    <location>
        <begin position="331"/>
        <end position="350"/>
    </location>
</feature>
<evidence type="ECO:0000256" key="4">
    <source>
        <dbReference type="ARBA" id="ARBA00022741"/>
    </source>
</evidence>
<proteinExistence type="predicted"/>
<keyword evidence="4" id="KW-0547">Nucleotide-binding</keyword>
<feature type="transmembrane region" description="Helical" evidence="10">
    <location>
        <begin position="123"/>
        <end position="144"/>
    </location>
</feature>
<evidence type="ECO:0000256" key="9">
    <source>
        <dbReference type="SAM" id="MobiDB-lite"/>
    </source>
</evidence>
<dbReference type="InterPro" id="IPR023299">
    <property type="entry name" value="ATPase_P-typ_cyto_dom_N"/>
</dbReference>
<evidence type="ECO:0000256" key="5">
    <source>
        <dbReference type="ARBA" id="ARBA00022840"/>
    </source>
</evidence>
<evidence type="ECO:0000256" key="6">
    <source>
        <dbReference type="ARBA" id="ARBA00022967"/>
    </source>
</evidence>
<feature type="domain" description="Cation-transporting P-type ATPase N-terminal" evidence="11">
    <location>
        <begin position="57"/>
        <end position="139"/>
    </location>
</feature>
<dbReference type="GO" id="GO:0005886">
    <property type="term" value="C:plasma membrane"/>
    <property type="evidence" value="ECO:0007669"/>
    <property type="project" value="UniProtKB-SubCell"/>
</dbReference>
<dbReference type="PRINTS" id="PR00120">
    <property type="entry name" value="HATPASE"/>
</dbReference>
<keyword evidence="2" id="KW-1003">Cell membrane</keyword>
<evidence type="ECO:0000256" key="10">
    <source>
        <dbReference type="SAM" id="Phobius"/>
    </source>
</evidence>
<dbReference type="SUPFAM" id="SSF81665">
    <property type="entry name" value="Calcium ATPase, transmembrane domain M"/>
    <property type="match status" value="1"/>
</dbReference>
<reference evidence="12" key="1">
    <citation type="submission" date="2014-05" db="EMBL/GenBank/DDBJ databases">
        <title>The genome and life-stage specific transcriptomes of Globodera pallida elucidate key aspects of plant parasitism by a cyst nematode.</title>
        <authorList>
            <person name="Cotton J.A."/>
            <person name="Lilley C.J."/>
            <person name="Jones L.M."/>
            <person name="Kikuchi T."/>
            <person name="Reid A.J."/>
            <person name="Thorpe P."/>
            <person name="Tsai I.J."/>
            <person name="Beasley H."/>
            <person name="Blok V."/>
            <person name="Cock P.J.A."/>
            <person name="Van den Akker S.E."/>
            <person name="Holroyd N."/>
            <person name="Hunt M."/>
            <person name="Mantelin S."/>
            <person name="Naghra H."/>
            <person name="Pain A."/>
            <person name="Palomares-Rius J.E."/>
            <person name="Zarowiecki M."/>
            <person name="Berriman M."/>
            <person name="Jones J.T."/>
            <person name="Urwin P.E."/>
        </authorList>
    </citation>
    <scope>NUCLEOTIDE SEQUENCE [LARGE SCALE GENOMIC DNA]</scope>
    <source>
        <strain evidence="12">Lindley</strain>
    </source>
</reference>
<dbReference type="GO" id="GO:1990573">
    <property type="term" value="P:potassium ion import across plasma membrane"/>
    <property type="evidence" value="ECO:0007669"/>
    <property type="project" value="TreeGrafter"/>
</dbReference>
<organism evidence="12 13">
    <name type="scientific">Globodera pallida</name>
    <name type="common">Potato cyst nematode worm</name>
    <name type="synonym">Heterodera pallida</name>
    <dbReference type="NCBI Taxonomy" id="36090"/>
    <lineage>
        <taxon>Eukaryota</taxon>
        <taxon>Metazoa</taxon>
        <taxon>Ecdysozoa</taxon>
        <taxon>Nematoda</taxon>
        <taxon>Chromadorea</taxon>
        <taxon>Rhabditida</taxon>
        <taxon>Tylenchina</taxon>
        <taxon>Tylenchomorpha</taxon>
        <taxon>Tylenchoidea</taxon>
        <taxon>Heteroderidae</taxon>
        <taxon>Heteroderinae</taxon>
        <taxon>Globodera</taxon>
    </lineage>
</organism>
<protein>
    <submittedName>
        <fullName evidence="13">Cation_ATPase_N domain-containing protein</fullName>
    </submittedName>
</protein>
<dbReference type="PANTHER" id="PTHR43294">
    <property type="entry name" value="SODIUM/POTASSIUM-TRANSPORTING ATPASE SUBUNIT ALPHA"/>
    <property type="match status" value="1"/>
</dbReference>
<dbReference type="InterPro" id="IPR008250">
    <property type="entry name" value="ATPase_P-typ_transduc_dom_A_sf"/>
</dbReference>
<dbReference type="AlphaFoldDB" id="A0A183C2C6"/>
<dbReference type="Pfam" id="PF13246">
    <property type="entry name" value="Cation_ATPase"/>
    <property type="match status" value="2"/>
</dbReference>
<dbReference type="GO" id="GO:0006883">
    <property type="term" value="P:intracellular sodium ion homeostasis"/>
    <property type="evidence" value="ECO:0007669"/>
    <property type="project" value="TreeGrafter"/>
</dbReference>
<dbReference type="GO" id="GO:0036376">
    <property type="term" value="P:sodium ion export across plasma membrane"/>
    <property type="evidence" value="ECO:0007669"/>
    <property type="project" value="TreeGrafter"/>
</dbReference>
<keyword evidence="5" id="KW-0067">ATP-binding</keyword>
<dbReference type="InterPro" id="IPR023298">
    <property type="entry name" value="ATPase_P-typ_TM_dom_sf"/>
</dbReference>
<evidence type="ECO:0000313" key="13">
    <source>
        <dbReference type="WBParaSite" id="GPLIN_000702000"/>
    </source>
</evidence>